<dbReference type="PANTHER" id="PTHR37807">
    <property type="entry name" value="OS07G0160300 PROTEIN"/>
    <property type="match status" value="1"/>
</dbReference>
<sequence length="172" mass="18401">MLIALGGLPGAGKTTIARLLAGKLAATHLRIDTIEQALLRAGSLAQMGPEGYLIAYALAADNLKLGHIVIADSVNPLSITREAWRETAQEAGARLLEVEIVCSNATEHRARVESRAADISGHQLPNWKAVADRGYEIWESADLRIDTTLLTAEQAAARIVGEVETRWPGSGE</sequence>
<gene>
    <name evidence="1" type="ORF">C2I19_00515</name>
</gene>
<dbReference type="GO" id="GO:0016301">
    <property type="term" value="F:kinase activity"/>
    <property type="evidence" value="ECO:0007669"/>
    <property type="project" value="UniProtKB-KW"/>
</dbReference>
<dbReference type="AlphaFoldDB" id="A0A2S5DLP2"/>
<proteinExistence type="predicted"/>
<keyword evidence="2" id="KW-1185">Reference proteome</keyword>
<dbReference type="SUPFAM" id="SSF52540">
    <property type="entry name" value="P-loop containing nucleoside triphosphate hydrolases"/>
    <property type="match status" value="1"/>
</dbReference>
<dbReference type="Gene3D" id="3.40.50.300">
    <property type="entry name" value="P-loop containing nucleotide triphosphate hydrolases"/>
    <property type="match status" value="1"/>
</dbReference>
<evidence type="ECO:0000313" key="2">
    <source>
        <dbReference type="Proteomes" id="UP000237082"/>
    </source>
</evidence>
<organism evidence="1 2">
    <name type="scientific">Chromobacterium alticapitis</name>
    <dbReference type="NCBI Taxonomy" id="2073169"/>
    <lineage>
        <taxon>Bacteria</taxon>
        <taxon>Pseudomonadati</taxon>
        <taxon>Pseudomonadota</taxon>
        <taxon>Betaproteobacteria</taxon>
        <taxon>Neisseriales</taxon>
        <taxon>Chromobacteriaceae</taxon>
        <taxon>Chromobacterium</taxon>
    </lineage>
</organism>
<dbReference type="InterPro" id="IPR027417">
    <property type="entry name" value="P-loop_NTPase"/>
</dbReference>
<keyword evidence="1" id="KW-0808">Transferase</keyword>
<reference evidence="2" key="1">
    <citation type="submission" date="2018-02" db="EMBL/GenBank/DDBJ databases">
        <authorList>
            <person name="O'Hara-Hanley K."/>
            <person name="Soby S."/>
        </authorList>
    </citation>
    <scope>NUCLEOTIDE SEQUENCE [LARGE SCALE GENOMIC DNA]</scope>
    <source>
        <strain evidence="2">MWU14-2602</strain>
    </source>
</reference>
<dbReference type="PANTHER" id="PTHR37807:SF3">
    <property type="entry name" value="OS07G0160300 PROTEIN"/>
    <property type="match status" value="1"/>
</dbReference>
<dbReference type="OrthoDB" id="3819922at2"/>
<dbReference type="EMBL" id="PQWB01000005">
    <property type="protein sequence ID" value="POZ63977.1"/>
    <property type="molecule type" value="Genomic_DNA"/>
</dbReference>
<dbReference type="Pfam" id="PF13671">
    <property type="entry name" value="AAA_33"/>
    <property type="match status" value="1"/>
</dbReference>
<name>A0A2S5DLP2_9NEIS</name>
<keyword evidence="1" id="KW-0418">Kinase</keyword>
<dbReference type="Proteomes" id="UP000237082">
    <property type="component" value="Unassembled WGS sequence"/>
</dbReference>
<comment type="caution">
    <text evidence="1">The sequence shown here is derived from an EMBL/GenBank/DDBJ whole genome shotgun (WGS) entry which is preliminary data.</text>
</comment>
<accession>A0A2S5DLP2</accession>
<evidence type="ECO:0000313" key="1">
    <source>
        <dbReference type="EMBL" id="POZ63977.1"/>
    </source>
</evidence>
<protein>
    <submittedName>
        <fullName evidence="1">Adenylyl-sulfate kinase</fullName>
    </submittedName>
</protein>